<sequence length="125" mass="14471">MVRALRVKGLNPLPIKKDNMKRKRAEEGEKNLKLFLEMINALQKEKLNSETQIEPTAKENLIVEVKTGKMKINACQDELKEEKSIMKGLDTNIDSCIQGEEECLDKRRRFSTKLNKLEVINENQN</sequence>
<keyword evidence="2" id="KW-1185">Reference proteome</keyword>
<accession>A0ABD2NZH9</accession>
<protein>
    <submittedName>
        <fullName evidence="1">Uncharacterized protein</fullName>
    </submittedName>
</protein>
<reference evidence="1 2" key="1">
    <citation type="journal article" date="2021" name="BMC Biol.">
        <title>Horizontally acquired antibacterial genes associated with adaptive radiation of ladybird beetles.</title>
        <authorList>
            <person name="Li H.S."/>
            <person name="Tang X.F."/>
            <person name="Huang Y.H."/>
            <person name="Xu Z.Y."/>
            <person name="Chen M.L."/>
            <person name="Du X.Y."/>
            <person name="Qiu B.Y."/>
            <person name="Chen P.T."/>
            <person name="Zhang W."/>
            <person name="Slipinski A."/>
            <person name="Escalona H.E."/>
            <person name="Waterhouse R.M."/>
            <person name="Zwick A."/>
            <person name="Pang H."/>
        </authorList>
    </citation>
    <scope>NUCLEOTIDE SEQUENCE [LARGE SCALE GENOMIC DNA]</scope>
    <source>
        <strain evidence="1">SYSU2018</strain>
    </source>
</reference>
<evidence type="ECO:0000313" key="1">
    <source>
        <dbReference type="EMBL" id="KAL3283670.1"/>
    </source>
</evidence>
<name>A0ABD2NZH9_9CUCU</name>
<comment type="caution">
    <text evidence="1">The sequence shown here is derived from an EMBL/GenBank/DDBJ whole genome shotgun (WGS) entry which is preliminary data.</text>
</comment>
<dbReference type="EMBL" id="JABFTP020000144">
    <property type="protein sequence ID" value="KAL3283670.1"/>
    <property type="molecule type" value="Genomic_DNA"/>
</dbReference>
<dbReference type="Proteomes" id="UP001516400">
    <property type="component" value="Unassembled WGS sequence"/>
</dbReference>
<evidence type="ECO:0000313" key="2">
    <source>
        <dbReference type="Proteomes" id="UP001516400"/>
    </source>
</evidence>
<dbReference type="AlphaFoldDB" id="A0ABD2NZH9"/>
<organism evidence="1 2">
    <name type="scientific">Cryptolaemus montrouzieri</name>
    <dbReference type="NCBI Taxonomy" id="559131"/>
    <lineage>
        <taxon>Eukaryota</taxon>
        <taxon>Metazoa</taxon>
        <taxon>Ecdysozoa</taxon>
        <taxon>Arthropoda</taxon>
        <taxon>Hexapoda</taxon>
        <taxon>Insecta</taxon>
        <taxon>Pterygota</taxon>
        <taxon>Neoptera</taxon>
        <taxon>Endopterygota</taxon>
        <taxon>Coleoptera</taxon>
        <taxon>Polyphaga</taxon>
        <taxon>Cucujiformia</taxon>
        <taxon>Coccinelloidea</taxon>
        <taxon>Coccinellidae</taxon>
        <taxon>Scymninae</taxon>
        <taxon>Scymnini</taxon>
        <taxon>Cryptolaemus</taxon>
    </lineage>
</organism>
<gene>
    <name evidence="1" type="ORF">HHI36_006808</name>
</gene>
<proteinExistence type="predicted"/>